<feature type="compositionally biased region" description="Basic and acidic residues" evidence="1">
    <location>
        <begin position="282"/>
        <end position="301"/>
    </location>
</feature>
<gene>
    <name evidence="4" type="ORF">H9831_08965</name>
</gene>
<proteinExistence type="predicted"/>
<dbReference type="Proteomes" id="UP000824007">
    <property type="component" value="Unassembled WGS sequence"/>
</dbReference>
<reference evidence="4" key="2">
    <citation type="submission" date="2021-04" db="EMBL/GenBank/DDBJ databases">
        <authorList>
            <person name="Gilroy R."/>
        </authorList>
    </citation>
    <scope>NUCLEOTIDE SEQUENCE</scope>
    <source>
        <strain evidence="4">ChiSxjej3B15-24422</strain>
    </source>
</reference>
<reference evidence="4" key="1">
    <citation type="journal article" date="2021" name="PeerJ">
        <title>Extensive microbial diversity within the chicken gut microbiome revealed by metagenomics and culture.</title>
        <authorList>
            <person name="Gilroy R."/>
            <person name="Ravi A."/>
            <person name="Getino M."/>
            <person name="Pursley I."/>
            <person name="Horton D.L."/>
            <person name="Alikhan N.F."/>
            <person name="Baker D."/>
            <person name="Gharbi K."/>
            <person name="Hall N."/>
            <person name="Watson M."/>
            <person name="Adriaenssens E.M."/>
            <person name="Foster-Nyarko E."/>
            <person name="Jarju S."/>
            <person name="Secka A."/>
            <person name="Antonio M."/>
            <person name="Oren A."/>
            <person name="Chaudhuri R.R."/>
            <person name="La Ragione R."/>
            <person name="Hildebrand F."/>
            <person name="Pallen M.J."/>
        </authorList>
    </citation>
    <scope>NUCLEOTIDE SEQUENCE</scope>
    <source>
        <strain evidence="4">ChiSxjej3B15-24422</strain>
    </source>
</reference>
<dbReference type="InterPro" id="IPR011055">
    <property type="entry name" value="Dup_hybrid_motif"/>
</dbReference>
<dbReference type="Pfam" id="PF01551">
    <property type="entry name" value="Peptidase_M23"/>
    <property type="match status" value="1"/>
</dbReference>
<evidence type="ECO:0000313" key="5">
    <source>
        <dbReference type="Proteomes" id="UP000824007"/>
    </source>
</evidence>
<dbReference type="SUPFAM" id="SSF51261">
    <property type="entry name" value="Duplicated hybrid motif"/>
    <property type="match status" value="1"/>
</dbReference>
<dbReference type="EMBL" id="DXDD01000109">
    <property type="protein sequence ID" value="HIY60794.1"/>
    <property type="molecule type" value="Genomic_DNA"/>
</dbReference>
<feature type="domain" description="M23ase beta-sheet core" evidence="3">
    <location>
        <begin position="139"/>
        <end position="247"/>
    </location>
</feature>
<keyword evidence="2" id="KW-1133">Transmembrane helix</keyword>
<feature type="region of interest" description="Disordered" evidence="1">
    <location>
        <begin position="281"/>
        <end position="301"/>
    </location>
</feature>
<keyword evidence="2" id="KW-0812">Transmembrane</keyword>
<comment type="caution">
    <text evidence="4">The sequence shown here is derived from an EMBL/GenBank/DDBJ whole genome shotgun (WGS) entry which is preliminary data.</text>
</comment>
<evidence type="ECO:0000259" key="3">
    <source>
        <dbReference type="Pfam" id="PF01551"/>
    </source>
</evidence>
<name>A0A9D1YPZ4_9FIRM</name>
<evidence type="ECO:0000256" key="2">
    <source>
        <dbReference type="SAM" id="Phobius"/>
    </source>
</evidence>
<dbReference type="PANTHER" id="PTHR21666:SF270">
    <property type="entry name" value="MUREIN HYDROLASE ACTIVATOR ENVC"/>
    <property type="match status" value="1"/>
</dbReference>
<dbReference type="InterPro" id="IPR016047">
    <property type="entry name" value="M23ase_b-sheet_dom"/>
</dbReference>
<feature type="transmembrane region" description="Helical" evidence="2">
    <location>
        <begin position="31"/>
        <end position="51"/>
    </location>
</feature>
<dbReference type="AlphaFoldDB" id="A0A9D1YPZ4"/>
<dbReference type="GO" id="GO:0004222">
    <property type="term" value="F:metalloendopeptidase activity"/>
    <property type="evidence" value="ECO:0007669"/>
    <property type="project" value="TreeGrafter"/>
</dbReference>
<dbReference type="Gene3D" id="2.70.70.10">
    <property type="entry name" value="Glucose Permease (Domain IIA)"/>
    <property type="match status" value="1"/>
</dbReference>
<accession>A0A9D1YPZ4</accession>
<dbReference type="CDD" id="cd12797">
    <property type="entry name" value="M23_peptidase"/>
    <property type="match status" value="1"/>
</dbReference>
<protein>
    <submittedName>
        <fullName evidence="4">M23 family metallopeptidase</fullName>
    </submittedName>
</protein>
<evidence type="ECO:0000256" key="1">
    <source>
        <dbReference type="SAM" id="MobiDB-lite"/>
    </source>
</evidence>
<evidence type="ECO:0000313" key="4">
    <source>
        <dbReference type="EMBL" id="HIY60794.1"/>
    </source>
</evidence>
<dbReference type="InterPro" id="IPR050570">
    <property type="entry name" value="Cell_wall_metabolism_enzyme"/>
</dbReference>
<organism evidence="4 5">
    <name type="scientific">Candidatus Eisenbergiella pullistercoris</name>
    <dbReference type="NCBI Taxonomy" id="2838555"/>
    <lineage>
        <taxon>Bacteria</taxon>
        <taxon>Bacillati</taxon>
        <taxon>Bacillota</taxon>
        <taxon>Clostridia</taxon>
        <taxon>Lachnospirales</taxon>
        <taxon>Lachnospiraceae</taxon>
        <taxon>Eisenbergiella</taxon>
    </lineage>
</organism>
<dbReference type="PANTHER" id="PTHR21666">
    <property type="entry name" value="PEPTIDASE-RELATED"/>
    <property type="match status" value="1"/>
</dbReference>
<sequence length="301" mass="34204">MRTLLRWSSRLKWLGLLGLPMFFSKQPVWKWLWLFWLFGILEIILSFPVFLQSLRQLAGIVICQAQNRPMPDKDNFLPRITYSLPFEGAWAIVNGGVSREASHSWEVNSQRYACDFLILDDSGKSCQGNPSSCDSYYCYGRTVFAPADGVVEEIRSDCKDSGIFGGKTDPLIRDIRGNYVLLRHTDLNHTEPSPAARSQEYSLLAHLMPGSIPVKSGQRVRRGEPIGRCGNSGNSTEPHLHFQVQNGKSFYHSAGLPIHFEHVTVSPQPGYESYDPRPVPVHQDERFPHRGQKIKQEKTYL</sequence>
<keyword evidence="2" id="KW-0472">Membrane</keyword>